<evidence type="ECO:0000256" key="2">
    <source>
        <dbReference type="SAM" id="MobiDB-lite"/>
    </source>
</evidence>
<reference evidence="3" key="1">
    <citation type="submission" date="2020-04" db="EMBL/GenBank/DDBJ databases">
        <title>Genome Assembly and Annotation of Botryosphaeria dothidea sdau 11-99, a Latent Pathogen of Apple Fruit Ring Rot in China.</title>
        <authorList>
            <person name="Yu C."/>
            <person name="Diao Y."/>
            <person name="Lu Q."/>
            <person name="Zhao J."/>
            <person name="Cui S."/>
            <person name="Peng C."/>
            <person name="He B."/>
            <person name="Liu H."/>
        </authorList>
    </citation>
    <scope>NUCLEOTIDE SEQUENCE [LARGE SCALE GENOMIC DNA]</scope>
    <source>
        <strain evidence="3">Sdau11-99</strain>
    </source>
</reference>
<dbReference type="EMBL" id="WWBZ02000016">
    <property type="protein sequence ID" value="KAF4310032.1"/>
    <property type="molecule type" value="Genomic_DNA"/>
</dbReference>
<proteinExistence type="predicted"/>
<sequence>MGFWADLTETPWNREIKLLKEKLAESEERNRKLKERSSRLTAELDKIKGDLRASEHSELTLRVLKLQLEAELDTKDPILPPVDRALARAETLASTGSKEVKKFDAELAGLFNQRAQSLGKKRSATGILAEPPSLRRQKNPRTN</sequence>
<dbReference type="Proteomes" id="UP000572817">
    <property type="component" value="Unassembled WGS sequence"/>
</dbReference>
<feature type="coiled-coil region" evidence="1">
    <location>
        <begin position="16"/>
        <end position="50"/>
    </location>
</feature>
<protein>
    <submittedName>
        <fullName evidence="3">Uncharacterized protein</fullName>
    </submittedName>
</protein>
<keyword evidence="1" id="KW-0175">Coiled coil</keyword>
<evidence type="ECO:0000313" key="3">
    <source>
        <dbReference type="EMBL" id="KAF4310032.1"/>
    </source>
</evidence>
<evidence type="ECO:0000313" key="4">
    <source>
        <dbReference type="Proteomes" id="UP000572817"/>
    </source>
</evidence>
<keyword evidence="4" id="KW-1185">Reference proteome</keyword>
<accession>A0A8H4NC93</accession>
<organism evidence="3 4">
    <name type="scientific">Botryosphaeria dothidea</name>
    <dbReference type="NCBI Taxonomy" id="55169"/>
    <lineage>
        <taxon>Eukaryota</taxon>
        <taxon>Fungi</taxon>
        <taxon>Dikarya</taxon>
        <taxon>Ascomycota</taxon>
        <taxon>Pezizomycotina</taxon>
        <taxon>Dothideomycetes</taxon>
        <taxon>Dothideomycetes incertae sedis</taxon>
        <taxon>Botryosphaeriales</taxon>
        <taxon>Botryosphaeriaceae</taxon>
        <taxon>Botryosphaeria</taxon>
    </lineage>
</organism>
<comment type="caution">
    <text evidence="3">The sequence shown here is derived from an EMBL/GenBank/DDBJ whole genome shotgun (WGS) entry which is preliminary data.</text>
</comment>
<name>A0A8H4NC93_9PEZI</name>
<evidence type="ECO:0000256" key="1">
    <source>
        <dbReference type="SAM" id="Coils"/>
    </source>
</evidence>
<dbReference type="AlphaFoldDB" id="A0A8H4NC93"/>
<gene>
    <name evidence="3" type="ORF">GTA08_BOTSDO03017</name>
</gene>
<feature type="region of interest" description="Disordered" evidence="2">
    <location>
        <begin position="117"/>
        <end position="143"/>
    </location>
</feature>